<gene>
    <name evidence="2" type="ORF">JQN83_17685</name>
</gene>
<accession>A0ABS3VAL1</accession>
<dbReference type="InterPro" id="IPR029787">
    <property type="entry name" value="Nucleotide_cyclase"/>
</dbReference>
<dbReference type="CDD" id="cd01949">
    <property type="entry name" value="GGDEF"/>
    <property type="match status" value="1"/>
</dbReference>
<comment type="caution">
    <text evidence="2">The sequence shown here is derived from an EMBL/GenBank/DDBJ whole genome shotgun (WGS) entry which is preliminary data.</text>
</comment>
<dbReference type="Pfam" id="PF00990">
    <property type="entry name" value="GGDEF"/>
    <property type="match status" value="1"/>
</dbReference>
<dbReference type="Proteomes" id="UP000671399">
    <property type="component" value="Unassembled WGS sequence"/>
</dbReference>
<keyword evidence="3" id="KW-1185">Reference proteome</keyword>
<organism evidence="2 3">
    <name type="scientific">Micromonospora antibiotica</name>
    <dbReference type="NCBI Taxonomy" id="2807623"/>
    <lineage>
        <taxon>Bacteria</taxon>
        <taxon>Bacillati</taxon>
        <taxon>Actinomycetota</taxon>
        <taxon>Actinomycetes</taxon>
        <taxon>Micromonosporales</taxon>
        <taxon>Micromonosporaceae</taxon>
        <taxon>Micromonospora</taxon>
    </lineage>
</organism>
<dbReference type="Gene3D" id="3.30.70.270">
    <property type="match status" value="1"/>
</dbReference>
<evidence type="ECO:0000313" key="3">
    <source>
        <dbReference type="Proteomes" id="UP000671399"/>
    </source>
</evidence>
<proteinExistence type="predicted"/>
<dbReference type="SUPFAM" id="SSF55073">
    <property type="entry name" value="Nucleotide cyclase"/>
    <property type="match status" value="1"/>
</dbReference>
<feature type="domain" description="GGDEF" evidence="1">
    <location>
        <begin position="71"/>
        <end position="194"/>
    </location>
</feature>
<dbReference type="InterPro" id="IPR000160">
    <property type="entry name" value="GGDEF_dom"/>
</dbReference>
<dbReference type="InterPro" id="IPR043128">
    <property type="entry name" value="Rev_trsase/Diguanyl_cyclase"/>
</dbReference>
<evidence type="ECO:0000259" key="1">
    <source>
        <dbReference type="PROSITE" id="PS50887"/>
    </source>
</evidence>
<dbReference type="RefSeq" id="WP_208568232.1">
    <property type="nucleotide sequence ID" value="NZ_JAGFWR010000009.1"/>
</dbReference>
<evidence type="ECO:0000313" key="2">
    <source>
        <dbReference type="EMBL" id="MBO4162630.1"/>
    </source>
</evidence>
<name>A0ABS3VAL1_9ACTN</name>
<dbReference type="PANTHER" id="PTHR45138:SF9">
    <property type="entry name" value="DIGUANYLATE CYCLASE DGCM-RELATED"/>
    <property type="match status" value="1"/>
</dbReference>
<dbReference type="SMART" id="SM00267">
    <property type="entry name" value="GGDEF"/>
    <property type="match status" value="1"/>
</dbReference>
<dbReference type="PROSITE" id="PS50887">
    <property type="entry name" value="GGDEF"/>
    <property type="match status" value="1"/>
</dbReference>
<dbReference type="PANTHER" id="PTHR45138">
    <property type="entry name" value="REGULATORY COMPONENTS OF SENSORY TRANSDUCTION SYSTEM"/>
    <property type="match status" value="1"/>
</dbReference>
<reference evidence="2 3" key="1">
    <citation type="submission" date="2021-03" db="EMBL/GenBank/DDBJ databases">
        <authorList>
            <person name="Lee D.-H."/>
        </authorList>
    </citation>
    <scope>NUCLEOTIDE SEQUENCE [LARGE SCALE GENOMIC DNA]</scope>
    <source>
        <strain evidence="2 3">MMS20-R2-23</strain>
    </source>
</reference>
<protein>
    <submittedName>
        <fullName evidence="2">GGDEF domain-containing protein</fullName>
    </submittedName>
</protein>
<sequence length="227" mass="23917">MSYLSSLTLALGLLLAVALGLVLTRYRRTVVRVTALHTELTTLRQALLRDPLTGLANRPGLTQAWTRLAPARPYVAVIDLDGFKPVNDSHGHAAGDIVLTTIAARLRTITTTAARLGGDEFAILLEGPDPTAIAHQLARTIAAPIPLPTGITVTVTASIGLAPTTGDLPAALADADAAMYRAKTTNAGVVLFDPHRDDHTTPTPDTRPAVRVRDLNPITVPSPADLL</sequence>
<dbReference type="EMBL" id="JAGFWR010000009">
    <property type="protein sequence ID" value="MBO4162630.1"/>
    <property type="molecule type" value="Genomic_DNA"/>
</dbReference>
<dbReference type="NCBIfam" id="TIGR00254">
    <property type="entry name" value="GGDEF"/>
    <property type="match status" value="1"/>
</dbReference>
<dbReference type="InterPro" id="IPR050469">
    <property type="entry name" value="Diguanylate_Cyclase"/>
</dbReference>